<reference evidence="2 3" key="1">
    <citation type="submission" date="2019-04" db="EMBL/GenBank/DDBJ databases">
        <authorList>
            <person name="Park S."/>
            <person name="Yoon J.-H."/>
        </authorList>
    </citation>
    <scope>NUCLEOTIDE SEQUENCE [LARGE SCALE GENOMIC DNA]</scope>
    <source>
        <strain evidence="2 3">HJM-18</strain>
    </source>
</reference>
<sequence>MRYLMALLMMVFLSSTALAGQCPSLVAEIDEKLSTVKLDSEATASIKALRDKGESLHSQGKHSESEKVLKQAMDELEAASELAGEA</sequence>
<keyword evidence="3" id="KW-1185">Reference proteome</keyword>
<evidence type="ECO:0000313" key="3">
    <source>
        <dbReference type="Proteomes" id="UP000298325"/>
    </source>
</evidence>
<gene>
    <name evidence="2" type="ORF">E5Q11_08465</name>
</gene>
<feature type="signal peptide" evidence="1">
    <location>
        <begin position="1"/>
        <end position="19"/>
    </location>
</feature>
<evidence type="ECO:0008006" key="4">
    <source>
        <dbReference type="Google" id="ProtNLM"/>
    </source>
</evidence>
<feature type="chain" id="PRO_5021369497" description="DUF1090 family protein" evidence="1">
    <location>
        <begin position="20"/>
        <end position="86"/>
    </location>
</feature>
<proteinExistence type="predicted"/>
<organism evidence="2 3">
    <name type="scientific">Marinobacter confluentis</name>
    <dbReference type="NCBI Taxonomy" id="1697557"/>
    <lineage>
        <taxon>Bacteria</taxon>
        <taxon>Pseudomonadati</taxon>
        <taxon>Pseudomonadota</taxon>
        <taxon>Gammaproteobacteria</taxon>
        <taxon>Pseudomonadales</taxon>
        <taxon>Marinobacteraceae</taxon>
        <taxon>Marinobacter</taxon>
    </lineage>
</organism>
<dbReference type="AlphaFoldDB" id="A0A4Z1C9I9"/>
<dbReference type="EMBL" id="SRPF01000002">
    <property type="protein sequence ID" value="TGN40303.1"/>
    <property type="molecule type" value="Genomic_DNA"/>
</dbReference>
<dbReference type="Proteomes" id="UP000298325">
    <property type="component" value="Unassembled WGS sequence"/>
</dbReference>
<evidence type="ECO:0000256" key="1">
    <source>
        <dbReference type="SAM" id="SignalP"/>
    </source>
</evidence>
<name>A0A4Z1C9I9_9GAMM</name>
<accession>A0A4Z1C9I9</accession>
<dbReference type="OrthoDB" id="8480939at2"/>
<evidence type="ECO:0000313" key="2">
    <source>
        <dbReference type="EMBL" id="TGN40303.1"/>
    </source>
</evidence>
<comment type="caution">
    <text evidence="2">The sequence shown here is derived from an EMBL/GenBank/DDBJ whole genome shotgun (WGS) entry which is preliminary data.</text>
</comment>
<protein>
    <recommendedName>
        <fullName evidence="4">DUF1090 family protein</fullName>
    </recommendedName>
</protein>
<keyword evidence="1" id="KW-0732">Signal</keyword>